<organism evidence="2 3">
    <name type="scientific">Plasmodium chabaudi chabaudi</name>
    <dbReference type="NCBI Taxonomy" id="31271"/>
    <lineage>
        <taxon>Eukaryota</taxon>
        <taxon>Sar</taxon>
        <taxon>Alveolata</taxon>
        <taxon>Apicomplexa</taxon>
        <taxon>Aconoidasida</taxon>
        <taxon>Haemosporida</taxon>
        <taxon>Plasmodiidae</taxon>
        <taxon>Plasmodium</taxon>
        <taxon>Plasmodium (Vinckeia)</taxon>
    </lineage>
</organism>
<proteinExistence type="predicted"/>
<dbReference type="InterPro" id="IPR035969">
    <property type="entry name" value="Rab-GAP_TBC_sf"/>
</dbReference>
<evidence type="ECO:0000259" key="1">
    <source>
        <dbReference type="PROSITE" id="PS50086"/>
    </source>
</evidence>
<evidence type="ECO:0000313" key="2">
    <source>
        <dbReference type="EMBL" id="SCM26112.1"/>
    </source>
</evidence>
<dbReference type="GO" id="GO:0005096">
    <property type="term" value="F:GTPase activator activity"/>
    <property type="evidence" value="ECO:0007669"/>
    <property type="project" value="TreeGrafter"/>
</dbReference>
<sequence>MEYKLEFLSYLLILKKKNEKIAKYDNLIKICINIFEKSVIDGNDLIYLFEKNILDINPSIRSMCWKLALNHLSLNTKTWNQELIEKRKLYEYYIKYFVTDPQKNKNKNKNFNTNKSIEKVDTVCNDDNESNDDFLDSELFSQINKDTFRTRPELSFFSLNPQHTINNNINILNSLINIEDYEDENEEVPLLVNISNDGVDKPVCGDNNITLESKDKIYTDASKEKLQNINYCLENKEKDNLGNINDYSTENEKKNNMKEIKEQNSNGYPNVCDIVNPKKHYDRLCRILYIYAKLHPYVKYVQGMNEILAPLYYTIFNDPLCNCLLQGEADIFFCFIELMHRQKDVFCEGLDNTDNGINGKLKKFSLLLKFKEYELWEKLYTLKIETQYYAFKWILLLLTQEFDIADTIVLYDQFIINNNEHFILYICLVICMKLKNTLLCGNFTVNLKLLQNIPPFDPYDLICEAKKIMKNDYKNKQFITDIYDSYICEKKKTKPLDSIESSNTYEYKTTI</sequence>
<dbReference type="AlphaFoldDB" id="A0A1C6YRV0"/>
<dbReference type="EMBL" id="LT608180">
    <property type="protein sequence ID" value="SCM26112.1"/>
    <property type="molecule type" value="Genomic_DNA"/>
</dbReference>
<dbReference type="Gene3D" id="1.10.8.270">
    <property type="entry name" value="putative rabgap domain of human tbc1 domain family member 14 like domains"/>
    <property type="match status" value="1"/>
</dbReference>
<accession>A0A1C6YRV0</accession>
<reference evidence="2 3" key="1">
    <citation type="submission" date="2016-08" db="EMBL/GenBank/DDBJ databases">
        <authorList>
            <consortium name="Pathogen Informatics"/>
        </authorList>
    </citation>
    <scope>NUCLEOTIDE SEQUENCE [LARGE SCALE GENOMIC DNA]</scope>
    <source>
        <strain evidence="2 3">AJ</strain>
    </source>
</reference>
<dbReference type="GO" id="GO:0006886">
    <property type="term" value="P:intracellular protein transport"/>
    <property type="evidence" value="ECO:0007669"/>
    <property type="project" value="TreeGrafter"/>
</dbReference>
<dbReference type="PANTHER" id="PTHR22957">
    <property type="entry name" value="TBC1 DOMAIN FAMILY MEMBER GTPASE-ACTIVATING PROTEIN"/>
    <property type="match status" value="1"/>
</dbReference>
<evidence type="ECO:0000313" key="3">
    <source>
        <dbReference type="Proteomes" id="UP000507163"/>
    </source>
</evidence>
<dbReference type="SMART" id="SM00164">
    <property type="entry name" value="TBC"/>
    <property type="match status" value="1"/>
</dbReference>
<dbReference type="InterPro" id="IPR000195">
    <property type="entry name" value="Rab-GAP-TBC_dom"/>
</dbReference>
<dbReference type="Proteomes" id="UP000507163">
    <property type="component" value="Chromosome 14"/>
</dbReference>
<protein>
    <submittedName>
        <fullName evidence="2">TBC domain protein, putative</fullName>
    </submittedName>
</protein>
<dbReference type="FunFam" id="1.10.8.270:FF:000047">
    <property type="entry name" value="TBC domain protein, putative"/>
    <property type="match status" value="1"/>
</dbReference>
<dbReference type="PROSITE" id="PS50086">
    <property type="entry name" value="TBC_RABGAP"/>
    <property type="match status" value="1"/>
</dbReference>
<dbReference type="Gene3D" id="1.10.472.80">
    <property type="entry name" value="Ypt/Rab-GAP domain of gyp1p, domain 3"/>
    <property type="match status" value="1"/>
</dbReference>
<dbReference type="PANTHER" id="PTHR22957:SF27">
    <property type="entry name" value="TBC1 DOMAIN FAMILY MEMBER 13"/>
    <property type="match status" value="1"/>
</dbReference>
<dbReference type="SUPFAM" id="SSF47923">
    <property type="entry name" value="Ypt/Rab-GAP domain of gyp1p"/>
    <property type="match status" value="2"/>
</dbReference>
<gene>
    <name evidence="2" type="ORF">PCHAJ_000437000</name>
</gene>
<name>A0A1C6YRV0_PLACU</name>
<dbReference type="Pfam" id="PF00566">
    <property type="entry name" value="RabGAP-TBC"/>
    <property type="match status" value="1"/>
</dbReference>
<feature type="domain" description="Rab-GAP TBC" evidence="1">
    <location>
        <begin position="55"/>
        <end position="418"/>
    </location>
</feature>